<feature type="transmembrane region" description="Helical" evidence="2">
    <location>
        <begin position="9"/>
        <end position="29"/>
    </location>
</feature>
<dbReference type="InterPro" id="IPR025570">
    <property type="entry name" value="DUF4337"/>
</dbReference>
<organism evidence="3 4">
    <name type="scientific">Desulforhabdus amnigena</name>
    <dbReference type="NCBI Taxonomy" id="40218"/>
    <lineage>
        <taxon>Bacteria</taxon>
        <taxon>Pseudomonadati</taxon>
        <taxon>Thermodesulfobacteriota</taxon>
        <taxon>Syntrophobacteria</taxon>
        <taxon>Syntrophobacterales</taxon>
        <taxon>Syntrophobacteraceae</taxon>
        <taxon>Desulforhabdus</taxon>
    </lineage>
</organism>
<name>A0A9W6FW75_9BACT</name>
<reference evidence="3" key="1">
    <citation type="submission" date="2022-12" db="EMBL/GenBank/DDBJ databases">
        <title>Reference genome sequencing for broad-spectrum identification of bacterial and archaeal isolates by mass spectrometry.</title>
        <authorList>
            <person name="Sekiguchi Y."/>
            <person name="Tourlousse D.M."/>
        </authorList>
    </citation>
    <scope>NUCLEOTIDE SEQUENCE</scope>
    <source>
        <strain evidence="3">ASRB1</strain>
    </source>
</reference>
<dbReference type="Proteomes" id="UP001144372">
    <property type="component" value="Unassembled WGS sequence"/>
</dbReference>
<keyword evidence="2" id="KW-0812">Transmembrane</keyword>
<dbReference type="RefSeq" id="WP_281796195.1">
    <property type="nucleotide sequence ID" value="NZ_BSDR01000001.1"/>
</dbReference>
<feature type="coiled-coil region" evidence="1">
    <location>
        <begin position="90"/>
        <end position="117"/>
    </location>
</feature>
<evidence type="ECO:0008006" key="5">
    <source>
        <dbReference type="Google" id="ProtNLM"/>
    </source>
</evidence>
<keyword evidence="1" id="KW-0175">Coiled coil</keyword>
<comment type="caution">
    <text evidence="3">The sequence shown here is derived from an EMBL/GenBank/DDBJ whole genome shotgun (WGS) entry which is preliminary data.</text>
</comment>
<evidence type="ECO:0000256" key="2">
    <source>
        <dbReference type="SAM" id="Phobius"/>
    </source>
</evidence>
<accession>A0A9W6FW75</accession>
<evidence type="ECO:0000313" key="3">
    <source>
        <dbReference type="EMBL" id="GLI36036.1"/>
    </source>
</evidence>
<dbReference type="EMBL" id="BSDR01000001">
    <property type="protein sequence ID" value="GLI36036.1"/>
    <property type="molecule type" value="Genomic_DNA"/>
</dbReference>
<evidence type="ECO:0000256" key="1">
    <source>
        <dbReference type="SAM" id="Coils"/>
    </source>
</evidence>
<dbReference type="AlphaFoldDB" id="A0A9W6FW75"/>
<protein>
    <recommendedName>
        <fullName evidence="5">DUF4337 domain-containing protein</fullName>
    </recommendedName>
</protein>
<feature type="transmembrane region" description="Helical" evidence="2">
    <location>
        <begin position="128"/>
        <end position="148"/>
    </location>
</feature>
<keyword evidence="2" id="KW-1133">Transmembrane helix</keyword>
<evidence type="ECO:0000313" key="4">
    <source>
        <dbReference type="Proteomes" id="UP001144372"/>
    </source>
</evidence>
<feature type="transmembrane region" description="Helical" evidence="2">
    <location>
        <begin position="153"/>
        <end position="175"/>
    </location>
</feature>
<sequence length="176" mass="20094">MSGSQIEKWVIRLVFIAVILTACTAVASLKVSSYLLKVQDETSSTANRKADFFLKSIHDHSFRLQMEVFELNKLLGTTHPGIQKFIEGKVKEYDETVAHYQKEKEKIEAEKQSILKHVEESQKHNKNFTIAIILLQSAILMAAVGVLLQKRILWISCLGISTFGLLYMINGFFLWF</sequence>
<keyword evidence="4" id="KW-1185">Reference proteome</keyword>
<keyword evidence="2" id="KW-0472">Membrane</keyword>
<dbReference type="Pfam" id="PF14235">
    <property type="entry name" value="DUF4337"/>
    <property type="match status" value="1"/>
</dbReference>
<proteinExistence type="predicted"/>
<gene>
    <name evidence="3" type="ORF">DAMNIGENAA_34690</name>
</gene>